<evidence type="ECO:0000256" key="2">
    <source>
        <dbReference type="ARBA" id="ARBA00012829"/>
    </source>
</evidence>
<dbReference type="PRINTS" id="PR01043">
    <property type="entry name" value="TRNASYNTHGLY"/>
</dbReference>
<organism evidence="10 11">
    <name type="scientific">Mycoplasmoides fastidiosum</name>
    <dbReference type="NCBI Taxonomy" id="92758"/>
    <lineage>
        <taxon>Bacteria</taxon>
        <taxon>Bacillati</taxon>
        <taxon>Mycoplasmatota</taxon>
        <taxon>Mycoplasmoidales</taxon>
        <taxon>Mycoplasmoidaceae</taxon>
        <taxon>Mycoplasmoides</taxon>
    </lineage>
</organism>
<sequence>MNKNFNEIIIDYLKTYGFIIANSEIYGGLPNSWDYGPLGVILKNNIRDLWWNYFIKRQENVFPMDSSIMLNSKVWQASGHLDNFNDLLIDCKNCQNRFRVDHFLANFHYNNIENKSPSEIDLIINADAKIQCLKCKEHNFTPARKFNLMYKTATKFDHSQIDDGLYLRPETAQNIFINYKTVQRTMRTKLPFAIGQIGKAFRNEITIGNGIFRTREFEQMEIEWFCHPEKANDIFEDQLAKIKNFLFFFLKLDQSKIFFNEIPSEDLAHYSSRTVDIEYQFAQGRSELWGLANRTDFDLKNHQEKSGRDLTYFDETTKEKFIPYVVEPSVGLNRLLLALVTDCYQEETISETDQRIVLKLPTYLAPYSIAILPLTKKQELAARLIFQNLIQYGFSVTYDLAGSIGKRYRRNDAIGTPFCITCDFETFDATKQDLTTFNLNNATVTIRYRDSMKQTKILYKDLKTFLIKELDPFVNNNI</sequence>
<reference evidence="10" key="1">
    <citation type="submission" date="2023-07" db="EMBL/GenBank/DDBJ databases">
        <title>Genomic Encyclopedia of Type Strains, Phase IV (KMG-IV): sequencing the most valuable type-strain genomes for metagenomic binning, comparative biology and taxonomic classification.</title>
        <authorList>
            <person name="Goeker M."/>
        </authorList>
    </citation>
    <scope>NUCLEOTIDE SEQUENCE [LARGE SCALE GENOMIC DNA]</scope>
    <source>
        <strain evidence="10">DSM 21204</strain>
    </source>
</reference>
<keyword evidence="4 10" id="KW-0436">Ligase</keyword>
<dbReference type="InterPro" id="IPR004154">
    <property type="entry name" value="Anticodon-bd"/>
</dbReference>
<dbReference type="PANTHER" id="PTHR10745:SF8">
    <property type="entry name" value="DNA POLYMERASE SUBUNIT GAMMA-2, MITOCHONDRIAL"/>
    <property type="match status" value="1"/>
</dbReference>
<evidence type="ECO:0000313" key="11">
    <source>
        <dbReference type="Proteomes" id="UP001240643"/>
    </source>
</evidence>
<keyword evidence="3" id="KW-0963">Cytoplasm</keyword>
<evidence type="ECO:0000256" key="8">
    <source>
        <dbReference type="ARBA" id="ARBA00023146"/>
    </source>
</evidence>
<dbReference type="NCBIfam" id="TIGR00389">
    <property type="entry name" value="glyS_dimeric"/>
    <property type="match status" value="1"/>
</dbReference>
<dbReference type="Pfam" id="PF00587">
    <property type="entry name" value="tRNA-synt_2b"/>
    <property type="match status" value="1"/>
</dbReference>
<name>A0ABU0LZR3_9BACT</name>
<dbReference type="InterPro" id="IPR036621">
    <property type="entry name" value="Anticodon-bd_dom_sf"/>
</dbReference>
<dbReference type="RefSeq" id="WP_256547133.1">
    <property type="nucleotide sequence ID" value="NZ_CP101809.1"/>
</dbReference>
<dbReference type="Gene3D" id="3.30.930.10">
    <property type="entry name" value="Bira Bifunctional Protein, Domain 2"/>
    <property type="match status" value="1"/>
</dbReference>
<evidence type="ECO:0000256" key="7">
    <source>
        <dbReference type="ARBA" id="ARBA00022917"/>
    </source>
</evidence>
<keyword evidence="6" id="KW-0067">ATP-binding</keyword>
<evidence type="ECO:0000256" key="6">
    <source>
        <dbReference type="ARBA" id="ARBA00022840"/>
    </source>
</evidence>
<dbReference type="InterPro" id="IPR002314">
    <property type="entry name" value="aa-tRNA-synt_IIb"/>
</dbReference>
<dbReference type="PROSITE" id="PS50862">
    <property type="entry name" value="AA_TRNA_LIGASE_II"/>
    <property type="match status" value="1"/>
</dbReference>
<protein>
    <recommendedName>
        <fullName evidence="2">glycine--tRNA ligase</fullName>
        <ecNumber evidence="2">6.1.1.14</ecNumber>
    </recommendedName>
</protein>
<dbReference type="SUPFAM" id="SSF52954">
    <property type="entry name" value="Class II aaRS ABD-related"/>
    <property type="match status" value="1"/>
</dbReference>
<dbReference type="InterPro" id="IPR033731">
    <property type="entry name" value="GlyRS-like_core"/>
</dbReference>
<dbReference type="EMBL" id="JAUSWO010000001">
    <property type="protein sequence ID" value="MDQ0514173.1"/>
    <property type="molecule type" value="Genomic_DNA"/>
</dbReference>
<dbReference type="PANTHER" id="PTHR10745">
    <property type="entry name" value="GLYCYL-TRNA SYNTHETASE/DNA POLYMERASE SUBUNIT GAMMA-2"/>
    <property type="match status" value="1"/>
</dbReference>
<evidence type="ECO:0000256" key="1">
    <source>
        <dbReference type="ARBA" id="ARBA00008226"/>
    </source>
</evidence>
<feature type="domain" description="Aminoacyl-transfer RNA synthetases class-II family profile" evidence="9">
    <location>
        <begin position="149"/>
        <end position="373"/>
    </location>
</feature>
<keyword evidence="8" id="KW-0030">Aminoacyl-tRNA synthetase</keyword>
<dbReference type="SUPFAM" id="SSF55681">
    <property type="entry name" value="Class II aaRS and biotin synthetases"/>
    <property type="match status" value="1"/>
</dbReference>
<evidence type="ECO:0000256" key="3">
    <source>
        <dbReference type="ARBA" id="ARBA00022490"/>
    </source>
</evidence>
<comment type="similarity">
    <text evidence="1">Belongs to the class-II aminoacyl-tRNA synthetase family.</text>
</comment>
<dbReference type="Pfam" id="PF03129">
    <property type="entry name" value="HGTP_anticodon"/>
    <property type="match status" value="1"/>
</dbReference>
<dbReference type="GO" id="GO:0004820">
    <property type="term" value="F:glycine-tRNA ligase activity"/>
    <property type="evidence" value="ECO:0007669"/>
    <property type="project" value="UniProtKB-EC"/>
</dbReference>
<keyword evidence="11" id="KW-1185">Reference proteome</keyword>
<dbReference type="CDD" id="cd00774">
    <property type="entry name" value="GlyRS-like_core"/>
    <property type="match status" value="1"/>
</dbReference>
<dbReference type="InterPro" id="IPR002315">
    <property type="entry name" value="tRNA-synt_gly"/>
</dbReference>
<keyword evidence="7" id="KW-0648">Protein biosynthesis</keyword>
<dbReference type="NCBIfam" id="NF003211">
    <property type="entry name" value="PRK04173.1"/>
    <property type="match status" value="1"/>
</dbReference>
<dbReference type="InterPro" id="IPR006195">
    <property type="entry name" value="aa-tRNA-synth_II"/>
</dbReference>
<proteinExistence type="inferred from homology"/>
<accession>A0ABU0LZR3</accession>
<dbReference type="InterPro" id="IPR045864">
    <property type="entry name" value="aa-tRNA-synth_II/BPL/LPL"/>
</dbReference>
<dbReference type="EC" id="6.1.1.14" evidence="2"/>
<evidence type="ECO:0000313" key="10">
    <source>
        <dbReference type="EMBL" id="MDQ0514173.1"/>
    </source>
</evidence>
<dbReference type="InterPro" id="IPR027031">
    <property type="entry name" value="Gly-tRNA_synthase/POLG2"/>
</dbReference>
<comment type="caution">
    <text evidence="10">The sequence shown here is derived from an EMBL/GenBank/DDBJ whole genome shotgun (WGS) entry which is preliminary data.</text>
</comment>
<evidence type="ECO:0000256" key="4">
    <source>
        <dbReference type="ARBA" id="ARBA00022598"/>
    </source>
</evidence>
<evidence type="ECO:0000256" key="5">
    <source>
        <dbReference type="ARBA" id="ARBA00022741"/>
    </source>
</evidence>
<gene>
    <name evidence="10" type="ORF">J2Z62_000611</name>
</gene>
<evidence type="ECO:0000259" key="9">
    <source>
        <dbReference type="PROSITE" id="PS50862"/>
    </source>
</evidence>
<dbReference type="Gene3D" id="3.40.50.800">
    <property type="entry name" value="Anticodon-binding domain"/>
    <property type="match status" value="1"/>
</dbReference>
<keyword evidence="5" id="KW-0547">Nucleotide-binding</keyword>
<dbReference type="Proteomes" id="UP001240643">
    <property type="component" value="Unassembled WGS sequence"/>
</dbReference>